<name>A0A4P8J2E5_9BURK</name>
<dbReference type="InterPro" id="IPR023346">
    <property type="entry name" value="Lysozyme-like_dom_sf"/>
</dbReference>
<dbReference type="Pfam" id="PF01464">
    <property type="entry name" value="SLT"/>
    <property type="match status" value="1"/>
</dbReference>
<keyword evidence="2" id="KW-0732">Signal</keyword>
<accession>A0A4P8J2E5</accession>
<dbReference type="Proteomes" id="UP000298656">
    <property type="component" value="Chromosome 3"/>
</dbReference>
<dbReference type="AlphaFoldDB" id="A0A4P8J2E5"/>
<keyword evidence="5" id="KW-1185">Reference proteome</keyword>
<sequence>MSRIECTPTAVIVALLFCGVVTAPPAWPQQSSASAPASTPVATSAASGSAETPFARLAMTCAPGVHPDLLGRVATVESSGNRFAIGVVGGHLTRQPSTLDEALATIRALNEGGWNYSLGIVQVNVHNLERFGQTLQTIFDPCTNLKTGAAILAECYGRAQGAGLAGDTAVHAALSCYYSGDLSRGRAYALKVAASAPVSQVRGAASESQAIPVVPDVSGAPAAAATNTRSAPPHKTADAKKHDNWFTTWGEDDTSTARSTGYHALPDAISNTERDGDSN</sequence>
<dbReference type="KEGG" id="tvl:FAZ95_39040"/>
<dbReference type="OrthoDB" id="8565485at2"/>
<feature type="signal peptide" evidence="2">
    <location>
        <begin position="1"/>
        <end position="23"/>
    </location>
</feature>
<feature type="compositionally biased region" description="Basic and acidic residues" evidence="1">
    <location>
        <begin position="235"/>
        <end position="244"/>
    </location>
</feature>
<dbReference type="RefSeq" id="WP_137337884.1">
    <property type="nucleotide sequence ID" value="NZ_CP040079.1"/>
</dbReference>
<feature type="domain" description="Transglycosylase SLT" evidence="3">
    <location>
        <begin position="60"/>
        <end position="186"/>
    </location>
</feature>
<organism evidence="4 5">
    <name type="scientific">Trinickia violacea</name>
    <dbReference type="NCBI Taxonomy" id="2571746"/>
    <lineage>
        <taxon>Bacteria</taxon>
        <taxon>Pseudomonadati</taxon>
        <taxon>Pseudomonadota</taxon>
        <taxon>Betaproteobacteria</taxon>
        <taxon>Burkholderiales</taxon>
        <taxon>Burkholderiaceae</taxon>
        <taxon>Trinickia</taxon>
    </lineage>
</organism>
<feature type="chain" id="PRO_5020260353" evidence="2">
    <location>
        <begin position="24"/>
        <end position="279"/>
    </location>
</feature>
<dbReference type="EMBL" id="CP040079">
    <property type="protein sequence ID" value="QCP55127.1"/>
    <property type="molecule type" value="Genomic_DNA"/>
</dbReference>
<feature type="compositionally biased region" description="Low complexity" evidence="1">
    <location>
        <begin position="222"/>
        <end position="233"/>
    </location>
</feature>
<protein>
    <submittedName>
        <fullName evidence="4">Lytic transglycosylase domain-containing protein</fullName>
    </submittedName>
</protein>
<proteinExistence type="predicted"/>
<evidence type="ECO:0000256" key="1">
    <source>
        <dbReference type="SAM" id="MobiDB-lite"/>
    </source>
</evidence>
<dbReference type="SUPFAM" id="SSF53955">
    <property type="entry name" value="Lysozyme-like"/>
    <property type="match status" value="1"/>
</dbReference>
<dbReference type="CDD" id="cd16892">
    <property type="entry name" value="LT_VirB1-like"/>
    <property type="match status" value="1"/>
</dbReference>
<feature type="region of interest" description="Disordered" evidence="1">
    <location>
        <begin position="222"/>
        <end position="279"/>
    </location>
</feature>
<evidence type="ECO:0000259" key="3">
    <source>
        <dbReference type="Pfam" id="PF01464"/>
    </source>
</evidence>
<evidence type="ECO:0000313" key="5">
    <source>
        <dbReference type="Proteomes" id="UP000298656"/>
    </source>
</evidence>
<reference evidence="4 5" key="1">
    <citation type="submission" date="2019-05" db="EMBL/GenBank/DDBJ databases">
        <title>Burkholderia sp. DHOD12, isolated from subtropical forest soil.</title>
        <authorList>
            <person name="Gao Z.-H."/>
            <person name="Qiu L.-H."/>
        </authorList>
    </citation>
    <scope>NUCLEOTIDE SEQUENCE [LARGE SCALE GENOMIC DNA]</scope>
    <source>
        <strain evidence="4 5">DHOD12</strain>
    </source>
</reference>
<dbReference type="InterPro" id="IPR008258">
    <property type="entry name" value="Transglycosylase_SLT_dom_1"/>
</dbReference>
<gene>
    <name evidence="4" type="ORF">FAZ95_39040</name>
</gene>
<evidence type="ECO:0000313" key="4">
    <source>
        <dbReference type="EMBL" id="QCP55127.1"/>
    </source>
</evidence>
<dbReference type="Gene3D" id="1.10.530.10">
    <property type="match status" value="1"/>
</dbReference>
<evidence type="ECO:0000256" key="2">
    <source>
        <dbReference type="SAM" id="SignalP"/>
    </source>
</evidence>